<keyword evidence="1" id="KW-0235">DNA replication</keyword>
<dbReference type="SMART" id="SM00382">
    <property type="entry name" value="AAA"/>
    <property type="match status" value="1"/>
</dbReference>
<dbReference type="GO" id="GO:0006281">
    <property type="term" value="P:DNA repair"/>
    <property type="evidence" value="ECO:0007669"/>
    <property type="project" value="TreeGrafter"/>
</dbReference>
<dbReference type="CDD" id="cd00009">
    <property type="entry name" value="AAA"/>
    <property type="match status" value="1"/>
</dbReference>
<dbReference type="InterPro" id="IPR027417">
    <property type="entry name" value="P-loop_NTPase"/>
</dbReference>
<protein>
    <recommendedName>
        <fullName evidence="5">AAA+ ATPase domain-containing protein</fullName>
    </recommendedName>
</protein>
<evidence type="ECO:0000256" key="4">
    <source>
        <dbReference type="SAM" id="MobiDB-lite"/>
    </source>
</evidence>
<dbReference type="SUPFAM" id="SSF52540">
    <property type="entry name" value="P-loop containing nucleoside triphosphate hydrolases"/>
    <property type="match status" value="1"/>
</dbReference>
<dbReference type="GO" id="GO:0006261">
    <property type="term" value="P:DNA-templated DNA replication"/>
    <property type="evidence" value="ECO:0007669"/>
    <property type="project" value="TreeGrafter"/>
</dbReference>
<evidence type="ECO:0000256" key="2">
    <source>
        <dbReference type="ARBA" id="ARBA00022741"/>
    </source>
</evidence>
<dbReference type="EMBL" id="MN738958">
    <property type="protein sequence ID" value="QHT33144.1"/>
    <property type="molecule type" value="Genomic_DNA"/>
</dbReference>
<feature type="region of interest" description="Disordered" evidence="4">
    <location>
        <begin position="1"/>
        <end position="20"/>
    </location>
</feature>
<evidence type="ECO:0000256" key="3">
    <source>
        <dbReference type="ARBA" id="ARBA00022840"/>
    </source>
</evidence>
<dbReference type="InterPro" id="IPR003593">
    <property type="entry name" value="AAA+_ATPase"/>
</dbReference>
<reference evidence="6" key="1">
    <citation type="journal article" date="2020" name="Nature">
        <title>Giant virus diversity and host interactions through global metagenomics.</title>
        <authorList>
            <person name="Schulz F."/>
            <person name="Roux S."/>
            <person name="Paez-Espino D."/>
            <person name="Jungbluth S."/>
            <person name="Walsh D.A."/>
            <person name="Denef V.J."/>
            <person name="McMahon K.D."/>
            <person name="Konstantinidis K.T."/>
            <person name="Eloe-Fadrosh E.A."/>
            <person name="Kyrpides N.C."/>
            <person name="Woyke T."/>
        </authorList>
    </citation>
    <scope>NUCLEOTIDE SEQUENCE</scope>
    <source>
        <strain evidence="6">GVMAG-M-3300009161-34</strain>
    </source>
</reference>
<dbReference type="AlphaFoldDB" id="A0A6C0EVD9"/>
<evidence type="ECO:0000313" key="6">
    <source>
        <dbReference type="EMBL" id="QHT33144.1"/>
    </source>
</evidence>
<dbReference type="PANTHER" id="PTHR11669">
    <property type="entry name" value="REPLICATION FACTOR C / DNA POLYMERASE III GAMMA-TAU SUBUNIT"/>
    <property type="match status" value="1"/>
</dbReference>
<dbReference type="PANTHER" id="PTHR11669:SF20">
    <property type="entry name" value="REPLICATION FACTOR C SUBUNIT 4"/>
    <property type="match status" value="1"/>
</dbReference>
<dbReference type="InterPro" id="IPR003959">
    <property type="entry name" value="ATPase_AAA_core"/>
</dbReference>
<keyword evidence="2" id="KW-0547">Nucleotide-binding</keyword>
<accession>A0A6C0EVD9</accession>
<sequence>MTISKTTSSGSGSSSSSVTNKLNTQNKLINNFYKKTNTEVRNSLKCSSPPNVNISIPDNVIIKSNIVVTPIMYKNESDDEDNIFDRNVGDVGDVGDDDAEADVNKQDSYGYKCSTLISDIRDISNEYMKKSTPWVEKYRPSSFDEIVLDPLNKMLLKNVIDNNYFPNLLFYGPPGTGKTTTIINLVNAYQENMNLKNKGLMIHLNASDERGIDIIRNQINSFVNSKSLFGDGMKFVILDEVDYMTKTAQIALRYLLNNYNNNFNVRFCLICNYISRIDESLQTEFVRMRFNQLPETDILKFLQKININENLKINDEILISIQKHFVSDIRSMINYMQSNHDIIQECKIVKNELWIKLTEDFKKNKKHADIVKKINKISRDYNMEHKNIIKNYLNYIIRNYKVTSELLNNIENVMHINDCKTQHILNYIVHKLILFFGHSL</sequence>
<dbReference type="Gene3D" id="3.40.50.300">
    <property type="entry name" value="P-loop containing nucleotide triphosphate hydrolases"/>
    <property type="match status" value="1"/>
</dbReference>
<proteinExistence type="predicted"/>
<dbReference type="GO" id="GO:0005524">
    <property type="term" value="F:ATP binding"/>
    <property type="evidence" value="ECO:0007669"/>
    <property type="project" value="UniProtKB-KW"/>
</dbReference>
<dbReference type="GO" id="GO:0005663">
    <property type="term" value="C:DNA replication factor C complex"/>
    <property type="evidence" value="ECO:0007669"/>
    <property type="project" value="TreeGrafter"/>
</dbReference>
<evidence type="ECO:0000256" key="1">
    <source>
        <dbReference type="ARBA" id="ARBA00022705"/>
    </source>
</evidence>
<dbReference type="GO" id="GO:0016887">
    <property type="term" value="F:ATP hydrolysis activity"/>
    <property type="evidence" value="ECO:0007669"/>
    <property type="project" value="InterPro"/>
</dbReference>
<dbReference type="Pfam" id="PF00004">
    <property type="entry name" value="AAA"/>
    <property type="match status" value="1"/>
</dbReference>
<evidence type="ECO:0000259" key="5">
    <source>
        <dbReference type="SMART" id="SM00382"/>
    </source>
</evidence>
<feature type="domain" description="AAA+ ATPase" evidence="5">
    <location>
        <begin position="164"/>
        <end position="289"/>
    </location>
</feature>
<feature type="compositionally biased region" description="Low complexity" evidence="4">
    <location>
        <begin position="8"/>
        <end position="17"/>
    </location>
</feature>
<dbReference type="Gene3D" id="1.10.8.60">
    <property type="match status" value="1"/>
</dbReference>
<name>A0A6C0EVD9_9ZZZZ</name>
<organism evidence="6">
    <name type="scientific">viral metagenome</name>
    <dbReference type="NCBI Taxonomy" id="1070528"/>
    <lineage>
        <taxon>unclassified sequences</taxon>
        <taxon>metagenomes</taxon>
        <taxon>organismal metagenomes</taxon>
    </lineage>
</organism>
<keyword evidence="3" id="KW-0067">ATP-binding</keyword>
<dbReference type="GO" id="GO:0003689">
    <property type="term" value="F:DNA clamp loader activity"/>
    <property type="evidence" value="ECO:0007669"/>
    <property type="project" value="TreeGrafter"/>
</dbReference>
<dbReference type="InterPro" id="IPR050238">
    <property type="entry name" value="DNA_Rep/Repair_Clamp_Loader"/>
</dbReference>